<comment type="caution">
    <text evidence="2">The sequence shown here is derived from an EMBL/GenBank/DDBJ whole genome shotgun (WGS) entry which is preliminary data.</text>
</comment>
<dbReference type="RefSeq" id="WP_005490179.1">
    <property type="nucleotide sequence ID" value="NZ_CAUI01000023.1"/>
</dbReference>
<accession>M5E2Y1</accession>
<dbReference type="InterPro" id="IPR043129">
    <property type="entry name" value="ATPase_NBD"/>
</dbReference>
<dbReference type="PANTHER" id="PTHR12862:SF0">
    <property type="entry name" value="N-ACETYL-D-GLUCOSAMINE KINASE"/>
    <property type="match status" value="1"/>
</dbReference>
<dbReference type="Gene3D" id="3.30.420.40">
    <property type="match status" value="2"/>
</dbReference>
<name>M5E2Y1_9FIRM</name>
<reference evidence="3" key="1">
    <citation type="journal article" date="2013" name="Genome Announc.">
        <title>Genome Sequence of Halanaerobium saccharolyticum subsp. saccharolyticum Strain DSM 6643T, a Halophilic Hydrogen-Producing Bacterium.</title>
        <authorList>
            <person name="Kivisto A."/>
            <person name="Larjo A."/>
            <person name="Ciranna A."/>
            <person name="Santala V."/>
            <person name="Roos C."/>
            <person name="Karp M."/>
        </authorList>
    </citation>
    <scope>NUCLEOTIDE SEQUENCE [LARGE SCALE GENOMIC DNA]</scope>
    <source>
        <strain evidence="3">DSM 6643</strain>
    </source>
</reference>
<evidence type="ECO:0000313" key="3">
    <source>
        <dbReference type="Proteomes" id="UP000012063"/>
    </source>
</evidence>
<protein>
    <submittedName>
        <fullName evidence="2">Kinase similar to eukaryotic-like N-acetylglucosamine kinase</fullName>
    </submittedName>
</protein>
<dbReference type="CDD" id="cd24007">
    <property type="entry name" value="ASKHA_NBD_eukNAGK-like"/>
    <property type="match status" value="1"/>
</dbReference>
<dbReference type="Proteomes" id="UP000012063">
    <property type="component" value="Unassembled WGS sequence"/>
</dbReference>
<proteinExistence type="predicted"/>
<dbReference type="OrthoDB" id="9772633at2"/>
<gene>
    <name evidence="2" type="ORF">HSACCH_02396</name>
</gene>
<feature type="domain" description="ATPase BadF/BadG/BcrA/BcrD type" evidence="1">
    <location>
        <begin position="4"/>
        <end position="304"/>
    </location>
</feature>
<dbReference type="Pfam" id="PF01869">
    <property type="entry name" value="BcrAD_BadFG"/>
    <property type="match status" value="1"/>
</dbReference>
<dbReference type="InParanoid" id="M5E2Y1"/>
<dbReference type="AlphaFoldDB" id="M5E2Y1"/>
<dbReference type="InterPro" id="IPR039758">
    <property type="entry name" value="NAGK-like"/>
</dbReference>
<dbReference type="EMBL" id="CAUI01000023">
    <property type="protein sequence ID" value="CCU80886.1"/>
    <property type="molecule type" value="Genomic_DNA"/>
</dbReference>
<sequence>MYYLGIDGGGSKTRYLLIDEKGSVLAESRTESIHILQVGIDSFKNNLDEGLNKVCKKANIISNEIDFTFIGVPGYGDEVRNGKINLVEKHIKNILKSSNFLCGNDVEVGWAGSLACKPGINLVAGTGAIGFGKDSNGNKARSSGWGYYYGDEGSAFWLSKKMISYFTKESDNRIKKTKLYEIIRNYFGVKNDFEILDILYDEYEMDRKKIASLAKILYEAALLEDKVALKLYKEAAYEHFLTIKAIINKLNFVDDSVKISYSGGVFKAGEFVLEPFEKYLNELSYDVKLVEPILKPVTGAALYAKLSYENKMNYSKNVLSKLKEYENIN</sequence>
<dbReference type="PANTHER" id="PTHR12862">
    <property type="entry name" value="BADF TYPE ATPASE DOMAIN-CONTAINING PROTEIN"/>
    <property type="match status" value="1"/>
</dbReference>
<organism evidence="2 3">
    <name type="scientific">Halanaerobium saccharolyticum subsp. saccharolyticum DSM 6643</name>
    <dbReference type="NCBI Taxonomy" id="1293054"/>
    <lineage>
        <taxon>Bacteria</taxon>
        <taxon>Bacillati</taxon>
        <taxon>Bacillota</taxon>
        <taxon>Clostridia</taxon>
        <taxon>Halanaerobiales</taxon>
        <taxon>Halanaerobiaceae</taxon>
        <taxon>Halanaerobium</taxon>
    </lineage>
</organism>
<evidence type="ECO:0000259" key="1">
    <source>
        <dbReference type="Pfam" id="PF01869"/>
    </source>
</evidence>
<evidence type="ECO:0000313" key="2">
    <source>
        <dbReference type="EMBL" id="CCU80886.1"/>
    </source>
</evidence>
<dbReference type="GO" id="GO:0045127">
    <property type="term" value="F:N-acetylglucosamine kinase activity"/>
    <property type="evidence" value="ECO:0007669"/>
    <property type="project" value="InterPro"/>
</dbReference>
<dbReference type="InterPro" id="IPR002731">
    <property type="entry name" value="ATPase_BadF"/>
</dbReference>
<keyword evidence="2" id="KW-0418">Kinase</keyword>
<keyword evidence="2" id="KW-0808">Transferase</keyword>
<dbReference type="eggNOG" id="COG2971">
    <property type="taxonomic scope" value="Bacteria"/>
</dbReference>
<dbReference type="SUPFAM" id="SSF53067">
    <property type="entry name" value="Actin-like ATPase domain"/>
    <property type="match status" value="2"/>
</dbReference>
<dbReference type="STRING" id="1293054.HSACCH_02396"/>
<keyword evidence="3" id="KW-1185">Reference proteome</keyword>